<dbReference type="RefSeq" id="WP_087726486.1">
    <property type="nucleotide sequence ID" value="NZ_CP021694.1"/>
</dbReference>
<evidence type="ECO:0000256" key="1">
    <source>
        <dbReference type="SAM" id="Phobius"/>
    </source>
</evidence>
<keyword evidence="1" id="KW-0812">Transmembrane</keyword>
<keyword evidence="1" id="KW-1133">Transmembrane helix</keyword>
<evidence type="ECO:0000313" key="2">
    <source>
        <dbReference type="EMBL" id="ARX34530.1"/>
    </source>
</evidence>
<sequence length="224" mass="25542">MAFDWIAGTALVVGMGSLYLTWQSTKAAKRAIDTSIEIYNKQKVDNDKQKEDERLNAILGISDVAGKEAFLVLQYILFIIELQELAEKAETINFEFSEATEWNSIYFNLPDGGIVKTGQVPNIPKYFSHEVLINSAICSPDLFSMLLNLNGQILVVEKTISFLMKYIKNDSINALRDYLNNYIPRDGKNMFIRSMLKDTVCFEKQMKDYNGYLEVKSKIKSALF</sequence>
<reference evidence="2 3" key="1">
    <citation type="submission" date="2017-05" db="EMBL/GenBank/DDBJ databases">
        <title>Whole genome sequencing of Proteus mirabilis AR_0155.</title>
        <authorList>
            <person name="Conlan S."/>
            <person name="Thomas P.J."/>
            <person name="Mullikin J."/>
            <person name="Frank K.M."/>
            <person name="Segre J.A."/>
        </authorList>
    </citation>
    <scope>NUCLEOTIDE SEQUENCE [LARGE SCALE GENOMIC DNA]</scope>
    <source>
        <strain evidence="2 3">AR_0155</strain>
    </source>
</reference>
<organism evidence="2 3">
    <name type="scientific">Proteus mirabilis</name>
    <dbReference type="NCBI Taxonomy" id="584"/>
    <lineage>
        <taxon>Bacteria</taxon>
        <taxon>Pseudomonadati</taxon>
        <taxon>Pseudomonadota</taxon>
        <taxon>Gammaproteobacteria</taxon>
        <taxon>Enterobacterales</taxon>
        <taxon>Morganellaceae</taxon>
        <taxon>Proteus</taxon>
    </lineage>
</organism>
<protein>
    <submittedName>
        <fullName evidence="2">Uncharacterized protein</fullName>
    </submittedName>
</protein>
<dbReference type="AlphaFoldDB" id="A0AAJ0Y9V1"/>
<accession>A0AAJ0Y9V1</accession>
<proteinExistence type="predicted"/>
<keyword evidence="1" id="KW-0472">Membrane</keyword>
<feature type="transmembrane region" description="Helical" evidence="1">
    <location>
        <begin position="6"/>
        <end position="22"/>
    </location>
</feature>
<dbReference type="EMBL" id="CP021694">
    <property type="protein sequence ID" value="ARX34530.1"/>
    <property type="molecule type" value="Genomic_DNA"/>
</dbReference>
<dbReference type="Proteomes" id="UP000195540">
    <property type="component" value="Chromosome"/>
</dbReference>
<gene>
    <name evidence="2" type="ORF">AM402_10385</name>
</gene>
<evidence type="ECO:0000313" key="3">
    <source>
        <dbReference type="Proteomes" id="UP000195540"/>
    </source>
</evidence>
<name>A0AAJ0Y9V1_PROMI</name>